<evidence type="ECO:0000256" key="3">
    <source>
        <dbReference type="ARBA" id="ARBA00023157"/>
    </source>
</evidence>
<dbReference type="GO" id="GO:0004867">
    <property type="term" value="F:serine-type endopeptidase inhibitor activity"/>
    <property type="evidence" value="ECO:0007669"/>
    <property type="project" value="UniProtKB-KW"/>
</dbReference>
<keyword evidence="6" id="KW-1185">Reference proteome</keyword>
<dbReference type="SMART" id="SM00131">
    <property type="entry name" value="KU"/>
    <property type="match status" value="1"/>
</dbReference>
<evidence type="ECO:0000259" key="4">
    <source>
        <dbReference type="PROSITE" id="PS50279"/>
    </source>
</evidence>
<accession>B4MVG2</accession>
<keyword evidence="1" id="KW-0646">Protease inhibitor</keyword>
<dbReference type="Gene3D" id="4.10.410.10">
    <property type="entry name" value="Pancreatic trypsin inhibitor Kunitz domain"/>
    <property type="match status" value="1"/>
</dbReference>
<dbReference type="EMBL" id="CH963857">
    <property type="protein sequence ID" value="EDW75682.2"/>
    <property type="molecule type" value="Genomic_DNA"/>
</dbReference>
<feature type="non-terminal residue" evidence="5">
    <location>
        <position position="1"/>
    </location>
</feature>
<dbReference type="GO" id="GO:0005615">
    <property type="term" value="C:extracellular space"/>
    <property type="evidence" value="ECO:0007669"/>
    <property type="project" value="TreeGrafter"/>
</dbReference>
<dbReference type="OrthoDB" id="4473401at2759"/>
<feature type="domain" description="BPTI/Kunitz inhibitor" evidence="4">
    <location>
        <begin position="72"/>
        <end position="122"/>
    </location>
</feature>
<dbReference type="HOGENOM" id="CLU_1350176_0_0_1"/>
<proteinExistence type="predicted"/>
<dbReference type="STRING" id="7260.B4MVG2"/>
<evidence type="ECO:0000313" key="5">
    <source>
        <dbReference type="EMBL" id="EDW75682.2"/>
    </source>
</evidence>
<dbReference type="PANTHER" id="PTHR10083:SF374">
    <property type="entry name" value="BPTI_KUNITZ INHIBITOR DOMAIN-CONTAINING PROTEIN"/>
    <property type="match status" value="1"/>
</dbReference>
<dbReference type="InterPro" id="IPR002223">
    <property type="entry name" value="Kunitz_BPTI"/>
</dbReference>
<dbReference type="PANTHER" id="PTHR10083">
    <property type="entry name" value="KUNITZ-TYPE PROTEASE INHIBITOR-RELATED"/>
    <property type="match status" value="1"/>
</dbReference>
<dbReference type="InterPro" id="IPR036880">
    <property type="entry name" value="Kunitz_BPTI_sf"/>
</dbReference>
<dbReference type="InterPro" id="IPR050098">
    <property type="entry name" value="TFPI/VKTCI-like"/>
</dbReference>
<keyword evidence="3" id="KW-1015">Disulfide bond</keyword>
<protein>
    <recommendedName>
        <fullName evidence="4">BPTI/Kunitz inhibitor domain-containing protein</fullName>
    </recommendedName>
</protein>
<organism evidence="5 6">
    <name type="scientific">Drosophila willistoni</name>
    <name type="common">Fruit fly</name>
    <dbReference type="NCBI Taxonomy" id="7260"/>
    <lineage>
        <taxon>Eukaryota</taxon>
        <taxon>Metazoa</taxon>
        <taxon>Ecdysozoa</taxon>
        <taxon>Arthropoda</taxon>
        <taxon>Hexapoda</taxon>
        <taxon>Insecta</taxon>
        <taxon>Pterygota</taxon>
        <taxon>Neoptera</taxon>
        <taxon>Endopterygota</taxon>
        <taxon>Diptera</taxon>
        <taxon>Brachycera</taxon>
        <taxon>Muscomorpha</taxon>
        <taxon>Ephydroidea</taxon>
        <taxon>Drosophilidae</taxon>
        <taxon>Drosophila</taxon>
        <taxon>Sophophora</taxon>
    </lineage>
</organism>
<gene>
    <name evidence="5" type="primary">Dwil\GK15065</name>
    <name evidence="5" type="ORF">Dwil_GK15065</name>
</gene>
<keyword evidence="2" id="KW-0722">Serine protease inhibitor</keyword>
<evidence type="ECO:0000313" key="6">
    <source>
        <dbReference type="Proteomes" id="UP000007798"/>
    </source>
</evidence>
<dbReference type="Proteomes" id="UP000007798">
    <property type="component" value="Unassembled WGS sequence"/>
</dbReference>
<dbReference type="FunFam" id="4.10.410.10:FF:000026">
    <property type="entry name" value="Serine protease inhibitor, putative"/>
    <property type="match status" value="1"/>
</dbReference>
<dbReference type="SUPFAM" id="SSF57362">
    <property type="entry name" value="BPTI-like"/>
    <property type="match status" value="1"/>
</dbReference>
<dbReference type="PROSITE" id="PS50279">
    <property type="entry name" value="BPTI_KUNITZ_2"/>
    <property type="match status" value="1"/>
</dbReference>
<dbReference type="SMR" id="B4MVG2"/>
<name>B4MVG2_DROWI</name>
<dbReference type="PRINTS" id="PR00759">
    <property type="entry name" value="BASICPTASE"/>
</dbReference>
<sequence>TIEKVVPPNLNALECGDCGYVNRKCKVKLTGYRCGEYESNDFSLVSIADGLGNETAHLRECLPPEFNFKARCMYVADPGPCTDWVKVWGYDYMTNRCIYYHYGGCGGNPNRFYTKEECIEVCRVKKYKRKRVKREQEEDEDYYERDIDDWKNLDKYHFDF</sequence>
<reference evidence="5 6" key="1">
    <citation type="journal article" date="2007" name="Nature">
        <title>Evolution of genes and genomes on the Drosophila phylogeny.</title>
        <authorList>
            <consortium name="Drosophila 12 Genomes Consortium"/>
            <person name="Clark A.G."/>
            <person name="Eisen M.B."/>
            <person name="Smith D.R."/>
            <person name="Bergman C.M."/>
            <person name="Oliver B."/>
            <person name="Markow T.A."/>
            <person name="Kaufman T.C."/>
            <person name="Kellis M."/>
            <person name="Gelbart W."/>
            <person name="Iyer V.N."/>
            <person name="Pollard D.A."/>
            <person name="Sackton T.B."/>
            <person name="Larracuente A.M."/>
            <person name="Singh N.D."/>
            <person name="Abad J.P."/>
            <person name="Abt D.N."/>
            <person name="Adryan B."/>
            <person name="Aguade M."/>
            <person name="Akashi H."/>
            <person name="Anderson W.W."/>
            <person name="Aquadro C.F."/>
            <person name="Ardell D.H."/>
            <person name="Arguello R."/>
            <person name="Artieri C.G."/>
            <person name="Barbash D.A."/>
            <person name="Barker D."/>
            <person name="Barsanti P."/>
            <person name="Batterham P."/>
            <person name="Batzoglou S."/>
            <person name="Begun D."/>
            <person name="Bhutkar A."/>
            <person name="Blanco E."/>
            <person name="Bosak S.A."/>
            <person name="Bradley R.K."/>
            <person name="Brand A.D."/>
            <person name="Brent M.R."/>
            <person name="Brooks A.N."/>
            <person name="Brown R.H."/>
            <person name="Butlin R.K."/>
            <person name="Caggese C."/>
            <person name="Calvi B.R."/>
            <person name="Bernardo de Carvalho A."/>
            <person name="Caspi A."/>
            <person name="Castrezana S."/>
            <person name="Celniker S.E."/>
            <person name="Chang J.L."/>
            <person name="Chapple C."/>
            <person name="Chatterji S."/>
            <person name="Chinwalla A."/>
            <person name="Civetta A."/>
            <person name="Clifton S.W."/>
            <person name="Comeron J.M."/>
            <person name="Costello J.C."/>
            <person name="Coyne J.A."/>
            <person name="Daub J."/>
            <person name="David R.G."/>
            <person name="Delcher A.L."/>
            <person name="Delehaunty K."/>
            <person name="Do C.B."/>
            <person name="Ebling H."/>
            <person name="Edwards K."/>
            <person name="Eickbush T."/>
            <person name="Evans J.D."/>
            <person name="Filipski A."/>
            <person name="Findeiss S."/>
            <person name="Freyhult E."/>
            <person name="Fulton L."/>
            <person name="Fulton R."/>
            <person name="Garcia A.C."/>
            <person name="Gardiner A."/>
            <person name="Garfield D.A."/>
            <person name="Garvin B.E."/>
            <person name="Gibson G."/>
            <person name="Gilbert D."/>
            <person name="Gnerre S."/>
            <person name="Godfrey J."/>
            <person name="Good R."/>
            <person name="Gotea V."/>
            <person name="Gravely B."/>
            <person name="Greenberg A.J."/>
            <person name="Griffiths-Jones S."/>
            <person name="Gross S."/>
            <person name="Guigo R."/>
            <person name="Gustafson E.A."/>
            <person name="Haerty W."/>
            <person name="Hahn M.W."/>
            <person name="Halligan D.L."/>
            <person name="Halpern A.L."/>
            <person name="Halter G.M."/>
            <person name="Han M.V."/>
            <person name="Heger A."/>
            <person name="Hillier L."/>
            <person name="Hinrichs A.S."/>
            <person name="Holmes I."/>
            <person name="Hoskins R.A."/>
            <person name="Hubisz M.J."/>
            <person name="Hultmark D."/>
            <person name="Huntley M.A."/>
            <person name="Jaffe D.B."/>
            <person name="Jagadeeshan S."/>
            <person name="Jeck W.R."/>
            <person name="Johnson J."/>
            <person name="Jones C.D."/>
            <person name="Jordan W.C."/>
            <person name="Karpen G.H."/>
            <person name="Kataoka E."/>
            <person name="Keightley P.D."/>
            <person name="Kheradpour P."/>
            <person name="Kirkness E.F."/>
            <person name="Koerich L.B."/>
            <person name="Kristiansen K."/>
            <person name="Kudrna D."/>
            <person name="Kulathinal R.J."/>
            <person name="Kumar S."/>
            <person name="Kwok R."/>
            <person name="Lander E."/>
            <person name="Langley C.H."/>
            <person name="Lapoint R."/>
            <person name="Lazzaro B.P."/>
            <person name="Lee S.J."/>
            <person name="Levesque L."/>
            <person name="Li R."/>
            <person name="Lin C.F."/>
            <person name="Lin M.F."/>
            <person name="Lindblad-Toh K."/>
            <person name="Llopart A."/>
            <person name="Long M."/>
            <person name="Low L."/>
            <person name="Lozovsky E."/>
            <person name="Lu J."/>
            <person name="Luo M."/>
            <person name="Machado C.A."/>
            <person name="Makalowski W."/>
            <person name="Marzo M."/>
            <person name="Matsuda M."/>
            <person name="Matzkin L."/>
            <person name="McAllister B."/>
            <person name="McBride C.S."/>
            <person name="McKernan B."/>
            <person name="McKernan K."/>
            <person name="Mendez-Lago M."/>
            <person name="Minx P."/>
            <person name="Mollenhauer M.U."/>
            <person name="Montooth K."/>
            <person name="Mount S.M."/>
            <person name="Mu X."/>
            <person name="Myers E."/>
            <person name="Negre B."/>
            <person name="Newfeld S."/>
            <person name="Nielsen R."/>
            <person name="Noor M.A."/>
            <person name="O'Grady P."/>
            <person name="Pachter L."/>
            <person name="Papaceit M."/>
            <person name="Parisi M.J."/>
            <person name="Parisi M."/>
            <person name="Parts L."/>
            <person name="Pedersen J.S."/>
            <person name="Pesole G."/>
            <person name="Phillippy A.M."/>
            <person name="Ponting C.P."/>
            <person name="Pop M."/>
            <person name="Porcelli D."/>
            <person name="Powell J.R."/>
            <person name="Prohaska S."/>
            <person name="Pruitt K."/>
            <person name="Puig M."/>
            <person name="Quesneville H."/>
            <person name="Ram K.R."/>
            <person name="Rand D."/>
            <person name="Rasmussen M.D."/>
            <person name="Reed L.K."/>
            <person name="Reenan R."/>
            <person name="Reily A."/>
            <person name="Remington K.A."/>
            <person name="Rieger T.T."/>
            <person name="Ritchie M.G."/>
            <person name="Robin C."/>
            <person name="Rogers Y.H."/>
            <person name="Rohde C."/>
            <person name="Rozas J."/>
            <person name="Rubenfield M.J."/>
            <person name="Ruiz A."/>
            <person name="Russo S."/>
            <person name="Salzberg S.L."/>
            <person name="Sanchez-Gracia A."/>
            <person name="Saranga D.J."/>
            <person name="Sato H."/>
            <person name="Schaeffer S.W."/>
            <person name="Schatz M.C."/>
            <person name="Schlenke T."/>
            <person name="Schwartz R."/>
            <person name="Segarra C."/>
            <person name="Singh R.S."/>
            <person name="Sirot L."/>
            <person name="Sirota M."/>
            <person name="Sisneros N.B."/>
            <person name="Smith C.D."/>
            <person name="Smith T.F."/>
            <person name="Spieth J."/>
            <person name="Stage D.E."/>
            <person name="Stark A."/>
            <person name="Stephan W."/>
            <person name="Strausberg R.L."/>
            <person name="Strempel S."/>
            <person name="Sturgill D."/>
            <person name="Sutton G."/>
            <person name="Sutton G.G."/>
            <person name="Tao W."/>
            <person name="Teichmann S."/>
            <person name="Tobari Y.N."/>
            <person name="Tomimura Y."/>
            <person name="Tsolas J.M."/>
            <person name="Valente V.L."/>
            <person name="Venter E."/>
            <person name="Venter J.C."/>
            <person name="Vicario S."/>
            <person name="Vieira F.G."/>
            <person name="Vilella A.J."/>
            <person name="Villasante A."/>
            <person name="Walenz B."/>
            <person name="Wang J."/>
            <person name="Wasserman M."/>
            <person name="Watts T."/>
            <person name="Wilson D."/>
            <person name="Wilson R.K."/>
            <person name="Wing R.A."/>
            <person name="Wolfner M.F."/>
            <person name="Wong A."/>
            <person name="Wong G.K."/>
            <person name="Wu C.I."/>
            <person name="Wu G."/>
            <person name="Yamamoto D."/>
            <person name="Yang H.P."/>
            <person name="Yang S.P."/>
            <person name="Yorke J.A."/>
            <person name="Yoshida K."/>
            <person name="Zdobnov E."/>
            <person name="Zhang P."/>
            <person name="Zhang Y."/>
            <person name="Zimin A.V."/>
            <person name="Baldwin J."/>
            <person name="Abdouelleil A."/>
            <person name="Abdulkadir J."/>
            <person name="Abebe A."/>
            <person name="Abera B."/>
            <person name="Abreu J."/>
            <person name="Acer S.C."/>
            <person name="Aftuck L."/>
            <person name="Alexander A."/>
            <person name="An P."/>
            <person name="Anderson E."/>
            <person name="Anderson S."/>
            <person name="Arachi H."/>
            <person name="Azer M."/>
            <person name="Bachantsang P."/>
            <person name="Barry A."/>
            <person name="Bayul T."/>
            <person name="Berlin A."/>
            <person name="Bessette D."/>
            <person name="Bloom T."/>
            <person name="Blye J."/>
            <person name="Boguslavskiy L."/>
            <person name="Bonnet C."/>
            <person name="Boukhgalter B."/>
            <person name="Bourzgui I."/>
            <person name="Brown A."/>
            <person name="Cahill P."/>
            <person name="Channer S."/>
            <person name="Cheshatsang Y."/>
            <person name="Chuda L."/>
            <person name="Citroen M."/>
            <person name="Collymore A."/>
            <person name="Cooke P."/>
            <person name="Costello M."/>
            <person name="D'Aco K."/>
            <person name="Daza R."/>
            <person name="De Haan G."/>
            <person name="DeGray S."/>
            <person name="DeMaso C."/>
            <person name="Dhargay N."/>
            <person name="Dooley K."/>
            <person name="Dooley E."/>
            <person name="Doricent M."/>
            <person name="Dorje P."/>
            <person name="Dorjee K."/>
            <person name="Dupes A."/>
            <person name="Elong R."/>
            <person name="Falk J."/>
            <person name="Farina A."/>
            <person name="Faro S."/>
            <person name="Ferguson D."/>
            <person name="Fisher S."/>
            <person name="Foley C.D."/>
            <person name="Franke A."/>
            <person name="Friedrich D."/>
            <person name="Gadbois L."/>
            <person name="Gearin G."/>
            <person name="Gearin C.R."/>
            <person name="Giannoukos G."/>
            <person name="Goode T."/>
            <person name="Graham J."/>
            <person name="Grandbois E."/>
            <person name="Grewal S."/>
            <person name="Gyaltsen K."/>
            <person name="Hafez N."/>
            <person name="Hagos B."/>
            <person name="Hall J."/>
            <person name="Henson C."/>
            <person name="Hollinger A."/>
            <person name="Honan T."/>
            <person name="Huard M.D."/>
            <person name="Hughes L."/>
            <person name="Hurhula B."/>
            <person name="Husby M.E."/>
            <person name="Kamat A."/>
            <person name="Kanga B."/>
            <person name="Kashin S."/>
            <person name="Khazanovich D."/>
            <person name="Kisner P."/>
            <person name="Lance K."/>
            <person name="Lara M."/>
            <person name="Lee W."/>
            <person name="Lennon N."/>
            <person name="Letendre F."/>
            <person name="LeVine R."/>
            <person name="Lipovsky A."/>
            <person name="Liu X."/>
            <person name="Liu J."/>
            <person name="Liu S."/>
            <person name="Lokyitsang T."/>
            <person name="Lokyitsang Y."/>
            <person name="Lubonja R."/>
            <person name="Lui A."/>
            <person name="MacDonald P."/>
            <person name="Magnisalis V."/>
            <person name="Maru K."/>
            <person name="Matthews C."/>
            <person name="McCusker W."/>
            <person name="McDonough S."/>
            <person name="Mehta T."/>
            <person name="Meldrim J."/>
            <person name="Meneus L."/>
            <person name="Mihai O."/>
            <person name="Mihalev A."/>
            <person name="Mihova T."/>
            <person name="Mittelman R."/>
            <person name="Mlenga V."/>
            <person name="Montmayeur A."/>
            <person name="Mulrain L."/>
            <person name="Navidi A."/>
            <person name="Naylor J."/>
            <person name="Negash T."/>
            <person name="Nguyen T."/>
            <person name="Nguyen N."/>
            <person name="Nicol R."/>
            <person name="Norbu C."/>
            <person name="Norbu N."/>
            <person name="Novod N."/>
            <person name="O'Neill B."/>
            <person name="Osman S."/>
            <person name="Markiewicz E."/>
            <person name="Oyono O.L."/>
            <person name="Patti C."/>
            <person name="Phunkhang P."/>
            <person name="Pierre F."/>
            <person name="Priest M."/>
            <person name="Raghuraman S."/>
            <person name="Rege F."/>
            <person name="Reyes R."/>
            <person name="Rise C."/>
            <person name="Rogov P."/>
            <person name="Ross K."/>
            <person name="Ryan E."/>
            <person name="Settipalli S."/>
            <person name="Shea T."/>
            <person name="Sherpa N."/>
            <person name="Shi L."/>
            <person name="Shih D."/>
            <person name="Sparrow T."/>
            <person name="Spaulding J."/>
            <person name="Stalker J."/>
            <person name="Stange-Thomann N."/>
            <person name="Stavropoulos S."/>
            <person name="Stone C."/>
            <person name="Strader C."/>
            <person name="Tesfaye S."/>
            <person name="Thomson T."/>
            <person name="Thoulutsang Y."/>
            <person name="Thoulutsang D."/>
            <person name="Topham K."/>
            <person name="Topping I."/>
            <person name="Tsamla T."/>
            <person name="Vassiliev H."/>
            <person name="Vo A."/>
            <person name="Wangchuk T."/>
            <person name="Wangdi T."/>
            <person name="Weiand M."/>
            <person name="Wilkinson J."/>
            <person name="Wilson A."/>
            <person name="Yadav S."/>
            <person name="Young G."/>
            <person name="Yu Q."/>
            <person name="Zembek L."/>
            <person name="Zhong D."/>
            <person name="Zimmer A."/>
            <person name="Zwirko Z."/>
            <person name="Jaffe D.B."/>
            <person name="Alvarez P."/>
            <person name="Brockman W."/>
            <person name="Butler J."/>
            <person name="Chin C."/>
            <person name="Gnerre S."/>
            <person name="Grabherr M."/>
            <person name="Kleber M."/>
            <person name="Mauceli E."/>
            <person name="MacCallum I."/>
        </authorList>
    </citation>
    <scope>NUCLEOTIDE SEQUENCE [LARGE SCALE GENOMIC DNA]</scope>
    <source>
        <strain evidence="6">Tucson 14030-0811.24</strain>
    </source>
</reference>
<evidence type="ECO:0000256" key="2">
    <source>
        <dbReference type="ARBA" id="ARBA00022900"/>
    </source>
</evidence>
<evidence type="ECO:0000256" key="1">
    <source>
        <dbReference type="ARBA" id="ARBA00022690"/>
    </source>
</evidence>
<dbReference type="InParanoid" id="B4MVG2"/>
<dbReference type="Pfam" id="PF00014">
    <property type="entry name" value="Kunitz_BPTI"/>
    <property type="match status" value="1"/>
</dbReference>
<dbReference type="AlphaFoldDB" id="B4MVG2"/>